<dbReference type="GO" id="GO:0005524">
    <property type="term" value="F:ATP binding"/>
    <property type="evidence" value="ECO:0007669"/>
    <property type="project" value="InterPro"/>
</dbReference>
<dbReference type="InterPro" id="IPR027417">
    <property type="entry name" value="P-loop_NTPase"/>
</dbReference>
<dbReference type="SUPFAM" id="SSF52540">
    <property type="entry name" value="P-loop containing nucleoside triphosphate hydrolases"/>
    <property type="match status" value="1"/>
</dbReference>
<name>A0A1U9JXL5_9BURK</name>
<dbReference type="InterPro" id="IPR028350">
    <property type="entry name" value="DNAC/IstB-like"/>
</dbReference>
<dbReference type="PIRSF" id="PIRSF003073">
    <property type="entry name" value="DNAC_TnpB_IstB"/>
    <property type="match status" value="1"/>
</dbReference>
<proteinExistence type="predicted"/>
<dbReference type="InterPro" id="IPR002611">
    <property type="entry name" value="IstB_ATP-bd"/>
</dbReference>
<dbReference type="Gene3D" id="3.40.50.300">
    <property type="entry name" value="P-loop containing nucleotide triphosphate hydrolases"/>
    <property type="match status" value="1"/>
</dbReference>
<dbReference type="Pfam" id="PF01695">
    <property type="entry name" value="IstB_IS21"/>
    <property type="match status" value="1"/>
</dbReference>
<evidence type="ECO:0000313" key="3">
    <source>
        <dbReference type="Proteomes" id="UP000189369"/>
    </source>
</evidence>
<dbReference type="PANTHER" id="PTHR30050:SF4">
    <property type="entry name" value="ATP-BINDING PROTEIN RV3427C IN INSERTION SEQUENCE-RELATED"/>
    <property type="match status" value="1"/>
</dbReference>
<dbReference type="PANTHER" id="PTHR30050">
    <property type="entry name" value="CHROMOSOMAL REPLICATION INITIATOR PROTEIN DNAA"/>
    <property type="match status" value="1"/>
</dbReference>
<protein>
    <recommendedName>
        <fullName evidence="1">IstB-like ATP-binding domain-containing protein</fullName>
    </recommendedName>
</protein>
<dbReference type="Proteomes" id="UP000189369">
    <property type="component" value="Chromosome"/>
</dbReference>
<dbReference type="STRING" id="643674.PAEH1_01395"/>
<dbReference type="KEGG" id="phn:PAEH1_01395"/>
<dbReference type="OrthoDB" id="9773429at2"/>
<accession>A0A1U9JXL5</accession>
<organism evidence="2 3">
    <name type="scientific">Paenalcaligenes hominis</name>
    <dbReference type="NCBI Taxonomy" id="643674"/>
    <lineage>
        <taxon>Bacteria</taxon>
        <taxon>Pseudomonadati</taxon>
        <taxon>Pseudomonadota</taxon>
        <taxon>Betaproteobacteria</taxon>
        <taxon>Burkholderiales</taxon>
        <taxon>Alcaligenaceae</taxon>
        <taxon>Paenalcaligenes</taxon>
    </lineage>
</organism>
<dbReference type="AlphaFoldDB" id="A0A1U9JXL5"/>
<reference evidence="2 3" key="1">
    <citation type="submission" date="2017-01" db="EMBL/GenBank/DDBJ databases">
        <title>Complete Genome Sequence of Paenalcaligenes hominis, Isolated from a paraplegic Patient with neurogenic bladder.</title>
        <authorList>
            <person name="Mukhopadhyay R."/>
            <person name="Joaquin J."/>
            <person name="Hogue R."/>
            <person name="Kilaru A."/>
            <person name="Jospin G."/>
            <person name="Mars K."/>
            <person name="Eisen J.A."/>
            <person name="Chaturvedi V."/>
        </authorList>
    </citation>
    <scope>NUCLEOTIDE SEQUENCE [LARGE SCALE GENOMIC DNA]</scope>
    <source>
        <strain evidence="2 3">15S00501</strain>
    </source>
</reference>
<evidence type="ECO:0000259" key="1">
    <source>
        <dbReference type="Pfam" id="PF01695"/>
    </source>
</evidence>
<sequence>MKMDISSLLESTVAKAAVNTAHMNGFDPEAAIQAEIAKAQRAAVANRTEAYAQEVFKRAAIPPRFASRTLDNFIPHCDKSARALRVATGYAKNFKEVLEKGQSMIFVGNVGSGKTHLASGIAHEVIQQGHQALFSTVLGAVRTVKETYRRDSTKTESEAILELIEPDLLVLDEVGVQFGSDAEKLILFEIINGRYEHMKPTILLSNLNIEGLGEYLGERVMDRLREGGGKMIAFDWESYRRNV</sequence>
<dbReference type="GO" id="GO:0006260">
    <property type="term" value="P:DNA replication"/>
    <property type="evidence" value="ECO:0007669"/>
    <property type="project" value="TreeGrafter"/>
</dbReference>
<evidence type="ECO:0000313" key="2">
    <source>
        <dbReference type="EMBL" id="AQS50535.1"/>
    </source>
</evidence>
<gene>
    <name evidence="2" type="ORF">PAEH1_01395</name>
</gene>
<dbReference type="EMBL" id="CP019697">
    <property type="protein sequence ID" value="AQS50535.1"/>
    <property type="molecule type" value="Genomic_DNA"/>
</dbReference>
<feature type="domain" description="IstB-like ATP-binding" evidence="1">
    <location>
        <begin position="68"/>
        <end position="222"/>
    </location>
</feature>
<dbReference type="CDD" id="cd00009">
    <property type="entry name" value="AAA"/>
    <property type="match status" value="1"/>
</dbReference>